<organism evidence="2">
    <name type="scientific">Melampsora larici-populina (strain 98AG31 / pathotype 3-4-7)</name>
    <name type="common">Poplar leaf rust fungus</name>
    <dbReference type="NCBI Taxonomy" id="747676"/>
    <lineage>
        <taxon>Eukaryota</taxon>
        <taxon>Fungi</taxon>
        <taxon>Dikarya</taxon>
        <taxon>Basidiomycota</taxon>
        <taxon>Pucciniomycotina</taxon>
        <taxon>Pucciniomycetes</taxon>
        <taxon>Pucciniales</taxon>
        <taxon>Melampsoraceae</taxon>
        <taxon>Melampsora</taxon>
    </lineage>
</organism>
<dbReference type="HOGENOM" id="CLU_1147406_0_0_1"/>
<proteinExistence type="predicted"/>
<evidence type="ECO:0000313" key="2">
    <source>
        <dbReference type="Proteomes" id="UP000001072"/>
    </source>
</evidence>
<dbReference type="KEGG" id="mlr:MELLADRAFT_67641"/>
<keyword evidence="2" id="KW-1185">Reference proteome</keyword>
<dbReference type="VEuPathDB" id="FungiDB:MELLADRAFT_67641"/>
<sequence length="242" mass="27889">MAAFEDESNTTQTNPIWELPFLHFDEQGNQVEVIKDKTLEDCVGYNKPPQLMFCGDFLCGWDPVVVEDHPEPPLSIGWTDCEVNPPMDIVAQRPDNRFALMILLLNDDYNGVDPTYEFYHTRVDFRVNEHELIHRYDFRARYSAQLIFDENTVLEVVAQKTFTGKGITVNLPHYCRTAQVLLLATWLVAKFKEEMQYMNLTSPQRKLLQCLRVHPANYHENNVCPSNSQCLLSVGSVTLCNV</sequence>
<dbReference type="Proteomes" id="UP000001072">
    <property type="component" value="Unassembled WGS sequence"/>
</dbReference>
<protein>
    <submittedName>
        <fullName evidence="1">Uncharacterized protein</fullName>
    </submittedName>
</protein>
<reference evidence="2" key="1">
    <citation type="journal article" date="2011" name="Proc. Natl. Acad. Sci. U.S.A.">
        <title>Obligate biotrophy features unraveled by the genomic analysis of rust fungi.</title>
        <authorList>
            <person name="Duplessis S."/>
            <person name="Cuomo C.A."/>
            <person name="Lin Y.-C."/>
            <person name="Aerts A."/>
            <person name="Tisserant E."/>
            <person name="Veneault-Fourrey C."/>
            <person name="Joly D.L."/>
            <person name="Hacquard S."/>
            <person name="Amselem J."/>
            <person name="Cantarel B.L."/>
            <person name="Chiu R."/>
            <person name="Coutinho P.M."/>
            <person name="Feau N."/>
            <person name="Field M."/>
            <person name="Frey P."/>
            <person name="Gelhaye E."/>
            <person name="Goldberg J."/>
            <person name="Grabherr M.G."/>
            <person name="Kodira C.D."/>
            <person name="Kohler A."/>
            <person name="Kuees U."/>
            <person name="Lindquist E.A."/>
            <person name="Lucas S.M."/>
            <person name="Mago R."/>
            <person name="Mauceli E."/>
            <person name="Morin E."/>
            <person name="Murat C."/>
            <person name="Pangilinan J.L."/>
            <person name="Park R."/>
            <person name="Pearson M."/>
            <person name="Quesneville H."/>
            <person name="Rouhier N."/>
            <person name="Sakthikumar S."/>
            <person name="Salamov A.A."/>
            <person name="Schmutz J."/>
            <person name="Selles B."/>
            <person name="Shapiro H."/>
            <person name="Tanguay P."/>
            <person name="Tuskan G.A."/>
            <person name="Henrissat B."/>
            <person name="Van de Peer Y."/>
            <person name="Rouze P."/>
            <person name="Ellis J.G."/>
            <person name="Dodds P.N."/>
            <person name="Schein J.E."/>
            <person name="Zhong S."/>
            <person name="Hamelin R.C."/>
            <person name="Grigoriev I.V."/>
            <person name="Szabo L.J."/>
            <person name="Martin F."/>
        </authorList>
    </citation>
    <scope>NUCLEOTIDE SEQUENCE [LARGE SCALE GENOMIC DNA]</scope>
    <source>
        <strain evidence="2">98AG31 / pathotype 3-4-7</strain>
    </source>
</reference>
<dbReference type="RefSeq" id="XP_007416059.1">
    <property type="nucleotide sequence ID" value="XM_007415997.1"/>
</dbReference>
<gene>
    <name evidence="1" type="ORF">MELLADRAFT_67641</name>
</gene>
<dbReference type="InParanoid" id="F4S3W8"/>
<dbReference type="AlphaFoldDB" id="F4S3W8"/>
<evidence type="ECO:0000313" key="1">
    <source>
        <dbReference type="EMBL" id="EGG00605.1"/>
    </source>
</evidence>
<dbReference type="GeneID" id="18930866"/>
<accession>F4S3W8</accession>
<dbReference type="EMBL" id="GL883145">
    <property type="protein sequence ID" value="EGG00605.1"/>
    <property type="molecule type" value="Genomic_DNA"/>
</dbReference>
<name>F4S3W8_MELLP</name>